<dbReference type="InterPro" id="IPR035500">
    <property type="entry name" value="NHR-like_dom_sf"/>
</dbReference>
<dbReference type="Gene3D" id="3.30.50.10">
    <property type="entry name" value="Erythroid Transcription Factor GATA-1, subunit A"/>
    <property type="match status" value="1"/>
</dbReference>
<keyword evidence="1" id="KW-0479">Metal-binding</keyword>
<dbReference type="SUPFAM" id="SSF57716">
    <property type="entry name" value="Glucocorticoid receptor-like (DNA-binding domain)"/>
    <property type="match status" value="1"/>
</dbReference>
<evidence type="ECO:0000256" key="1">
    <source>
        <dbReference type="ARBA" id="ARBA00022723"/>
    </source>
</evidence>
<keyword evidence="6" id="KW-0804">Transcription</keyword>
<evidence type="ECO:0000256" key="7">
    <source>
        <dbReference type="ARBA" id="ARBA00023170"/>
    </source>
</evidence>
<keyword evidence="11" id="KW-1185">Reference proteome</keyword>
<keyword evidence="3" id="KW-0862">Zinc</keyword>
<evidence type="ECO:0000256" key="4">
    <source>
        <dbReference type="ARBA" id="ARBA00023015"/>
    </source>
</evidence>
<dbReference type="PANTHER" id="PTHR47519">
    <property type="entry name" value="NUCLEAR HORMONE RECEPTOR FAMILY MEMBER NHR-31-RELATED"/>
    <property type="match status" value="1"/>
</dbReference>
<keyword evidence="5" id="KW-0238">DNA-binding</keyword>
<organism evidence="10 11">
    <name type="scientific">Caenorhabditis auriculariae</name>
    <dbReference type="NCBI Taxonomy" id="2777116"/>
    <lineage>
        <taxon>Eukaryota</taxon>
        <taxon>Metazoa</taxon>
        <taxon>Ecdysozoa</taxon>
        <taxon>Nematoda</taxon>
        <taxon>Chromadorea</taxon>
        <taxon>Rhabditida</taxon>
        <taxon>Rhabditina</taxon>
        <taxon>Rhabditomorpha</taxon>
        <taxon>Rhabditoidea</taxon>
        <taxon>Rhabditidae</taxon>
        <taxon>Peloderinae</taxon>
        <taxon>Caenorhabditis</taxon>
    </lineage>
</organism>
<keyword evidence="2" id="KW-0863">Zinc-finger</keyword>
<dbReference type="InterPro" id="IPR013088">
    <property type="entry name" value="Znf_NHR/GATA"/>
</dbReference>
<dbReference type="PRINTS" id="PR00047">
    <property type="entry name" value="STROIDFINGER"/>
</dbReference>
<dbReference type="GO" id="GO:0003700">
    <property type="term" value="F:DNA-binding transcription factor activity"/>
    <property type="evidence" value="ECO:0007669"/>
    <property type="project" value="InterPro"/>
</dbReference>
<evidence type="ECO:0000259" key="9">
    <source>
        <dbReference type="PROSITE" id="PS51030"/>
    </source>
</evidence>
<name>A0A8S1HNQ2_9PELO</name>
<sequence>MLGSKQRVCAVCGDNPAKIHYGVLACFGCKGFFRRAVKDGRNKYVCRDGDWTCLLSPAQKKLFNELCALEWSDSASENLEGVAEFSLKSLISDRTLARKNNVPPTTGMNRNNVDQFLTIQRVVKVIDFVDRFLNLLERDNGKKVTLEDKSSLLSSVTIHLLYYESVTRLSAKGSANLFDDFKRTFEILPLSQSAYAKMADTCELFKRRPPSTMEYSILRALIITTGESLTLSNSLNEMLTTARELLSELLFKVVKCSRGKTSTNAASFMSSLLHFIYESRDFSRAAVKDLRHYFPRDAPKCGPFNKIFIDIINPEQSDLLLTVDYRNLMSSEVNLNANVPVTMPIYHFSPPILSPMNSVPTMAVQQHQQTASLNGYPSPSSSFTAPNRPTALPFPKFPLTMTKSIEEMLRPPGMLDDANIMNRPLARDWADGIRLTPVFNKDVVAHFFPEMSAGNV</sequence>
<accession>A0A8S1HNQ2</accession>
<dbReference type="InterPro" id="IPR001628">
    <property type="entry name" value="Znf_hrmn_rcpt"/>
</dbReference>
<dbReference type="EMBL" id="CAJGYM010000096">
    <property type="protein sequence ID" value="CAD6197499.1"/>
    <property type="molecule type" value="Genomic_DNA"/>
</dbReference>
<dbReference type="Gene3D" id="1.10.565.10">
    <property type="entry name" value="Retinoid X Receptor"/>
    <property type="match status" value="1"/>
</dbReference>
<comment type="caution">
    <text evidence="10">The sequence shown here is derived from an EMBL/GenBank/DDBJ whole genome shotgun (WGS) entry which is preliminary data.</text>
</comment>
<feature type="domain" description="Nuclear receptor" evidence="9">
    <location>
        <begin position="6"/>
        <end position="67"/>
    </location>
</feature>
<gene>
    <name evidence="10" type="ORF">CAUJ_LOCUS13408</name>
</gene>
<keyword evidence="4" id="KW-0805">Transcription regulation</keyword>
<dbReference type="GO" id="GO:0043565">
    <property type="term" value="F:sequence-specific DNA binding"/>
    <property type="evidence" value="ECO:0007669"/>
    <property type="project" value="InterPro"/>
</dbReference>
<dbReference type="InterPro" id="IPR052496">
    <property type="entry name" value="Orphan_Nuclear_Rcpt"/>
</dbReference>
<evidence type="ECO:0000256" key="5">
    <source>
        <dbReference type="ARBA" id="ARBA00023125"/>
    </source>
</evidence>
<protein>
    <recommendedName>
        <fullName evidence="9">Nuclear receptor domain-containing protein</fullName>
    </recommendedName>
</protein>
<dbReference type="AlphaFoldDB" id="A0A8S1HNQ2"/>
<dbReference type="PROSITE" id="PS51030">
    <property type="entry name" value="NUCLEAR_REC_DBD_2"/>
    <property type="match status" value="1"/>
</dbReference>
<evidence type="ECO:0000256" key="2">
    <source>
        <dbReference type="ARBA" id="ARBA00022771"/>
    </source>
</evidence>
<keyword evidence="7" id="KW-0675">Receptor</keyword>
<dbReference type="SMART" id="SM00399">
    <property type="entry name" value="ZnF_C4"/>
    <property type="match status" value="1"/>
</dbReference>
<dbReference type="SUPFAM" id="SSF48508">
    <property type="entry name" value="Nuclear receptor ligand-binding domain"/>
    <property type="match status" value="1"/>
</dbReference>
<proteinExistence type="predicted"/>
<dbReference type="PROSITE" id="PS00031">
    <property type="entry name" value="NUCLEAR_REC_DBD_1"/>
    <property type="match status" value="1"/>
</dbReference>
<evidence type="ECO:0000256" key="6">
    <source>
        <dbReference type="ARBA" id="ARBA00023163"/>
    </source>
</evidence>
<evidence type="ECO:0000256" key="8">
    <source>
        <dbReference type="ARBA" id="ARBA00023242"/>
    </source>
</evidence>
<evidence type="ECO:0000313" key="10">
    <source>
        <dbReference type="EMBL" id="CAD6197499.1"/>
    </source>
</evidence>
<evidence type="ECO:0000256" key="3">
    <source>
        <dbReference type="ARBA" id="ARBA00022833"/>
    </source>
</evidence>
<dbReference type="OrthoDB" id="5850793at2759"/>
<evidence type="ECO:0000313" key="11">
    <source>
        <dbReference type="Proteomes" id="UP000835052"/>
    </source>
</evidence>
<reference evidence="10" key="1">
    <citation type="submission" date="2020-10" db="EMBL/GenBank/DDBJ databases">
        <authorList>
            <person name="Kikuchi T."/>
        </authorList>
    </citation>
    <scope>NUCLEOTIDE SEQUENCE</scope>
    <source>
        <strain evidence="10">NKZ352</strain>
    </source>
</reference>
<dbReference type="GO" id="GO:0008270">
    <property type="term" value="F:zinc ion binding"/>
    <property type="evidence" value="ECO:0007669"/>
    <property type="project" value="UniProtKB-KW"/>
</dbReference>
<dbReference type="Pfam" id="PF00105">
    <property type="entry name" value="zf-C4"/>
    <property type="match status" value="1"/>
</dbReference>
<dbReference type="PANTHER" id="PTHR47519:SF1">
    <property type="entry name" value="NUCLEAR HORMONE RECEPTOR FAMILY MEMBER NHR-31"/>
    <property type="match status" value="1"/>
</dbReference>
<dbReference type="Proteomes" id="UP000835052">
    <property type="component" value="Unassembled WGS sequence"/>
</dbReference>
<keyword evidence="8" id="KW-0539">Nucleus</keyword>